<sequence>MALGHFGCLSALVAGAVLGVGVSAKEELYNAGDVTILAGTDLSGAENDGSGAILVNHPGPFQAGSDSCTRLSEVPWNPDTTDFKSVLQSALNYQTYQDVFPEDQLYWIASSTAGSCDKRHATCRAVDGAGKVHDDVDCAKHLPILCSHTAPVSSSSLDDNAATWHVQQTVGSKVLTGYRDYHVWKFRGIRFADTPARFTYSHVADFDGGKKGEVVNATKAGADCSQPIGEVTSGSSEDCLFANVWTPYLPPSGPGEKGLMGKKQEGTTKLKPVMLYIYGGGFTSGSGKNTNTDGTNLAARGDVVVVSVNYRVGSIGFLNFNDGVHNGNYALSDMVAALEWVNKYIRYFGGDPEQVTVFGESAGAASTHILLGVAKAKGLFKRAALQSSPDGWPGADPAGGIGLPYYDTLEHNYEVATKKVLKDAGCEDAEDEIECLSKLSGFDLVSLPTNANGFVVDGTYLTNHRLVVNSSADSLATDVSVLLGVNRDETGVYFPPAAYPPDNVTFIEYIDAVAAAVFGVVANISTHDYLNISNDHPLPGFPLSLFNETASPATIFDATVHLSTHWLFTCNTYAKAYSAAKHHAFQQTYFFEFNRTYSPRGYTQPWCDPPIRDNSTTSEYPYGDPTHDEYYKCHAGEQVYVFGTVLRAGMPERDGLDATFMKLVVDHWAAFARWGDPNPRADWLRARGPAYQETLEEVERVGEWKAVEEDEPTMRVLQWGGKQVGLGEGHEVICEGIGAGLENLEP</sequence>
<evidence type="ECO:0000313" key="6">
    <source>
        <dbReference type="Proteomes" id="UP001302676"/>
    </source>
</evidence>
<dbReference type="Gene3D" id="3.40.50.1820">
    <property type="entry name" value="alpha/beta hydrolase"/>
    <property type="match status" value="1"/>
</dbReference>
<evidence type="ECO:0000256" key="2">
    <source>
        <dbReference type="ARBA" id="ARBA00022801"/>
    </source>
</evidence>
<evidence type="ECO:0000256" key="1">
    <source>
        <dbReference type="ARBA" id="ARBA00005964"/>
    </source>
</evidence>
<proteinExistence type="inferred from homology"/>
<name>A0AAN6V5L6_9PEZI</name>
<reference evidence="5" key="2">
    <citation type="submission" date="2023-05" db="EMBL/GenBank/DDBJ databases">
        <authorList>
            <consortium name="Lawrence Berkeley National Laboratory"/>
            <person name="Steindorff A."/>
            <person name="Hensen N."/>
            <person name="Bonometti L."/>
            <person name="Westerberg I."/>
            <person name="Brannstrom I.O."/>
            <person name="Guillou S."/>
            <person name="Cros-Aarteil S."/>
            <person name="Calhoun S."/>
            <person name="Haridas S."/>
            <person name="Kuo A."/>
            <person name="Mondo S."/>
            <person name="Pangilinan J."/>
            <person name="Riley R."/>
            <person name="Labutti K."/>
            <person name="Andreopoulos B."/>
            <person name="Lipzen A."/>
            <person name="Chen C."/>
            <person name="Yanf M."/>
            <person name="Daum C."/>
            <person name="Ng V."/>
            <person name="Clum A."/>
            <person name="Ohm R."/>
            <person name="Martin F."/>
            <person name="Silar P."/>
            <person name="Natvig D."/>
            <person name="Lalanne C."/>
            <person name="Gautier V."/>
            <person name="Ament-Velasquez S.L."/>
            <person name="Kruys A."/>
            <person name="Hutchinson M.I."/>
            <person name="Powell A.J."/>
            <person name="Barry K."/>
            <person name="Miller A.N."/>
            <person name="Grigoriev I.V."/>
            <person name="Debuchy R."/>
            <person name="Gladieux P."/>
            <person name="Thoren M.H."/>
            <person name="Johannesson H."/>
        </authorList>
    </citation>
    <scope>NUCLEOTIDE SEQUENCE</scope>
    <source>
        <strain evidence="5">CBS 141.50</strain>
    </source>
</reference>
<dbReference type="InterPro" id="IPR002018">
    <property type="entry name" value="CarbesteraseB"/>
</dbReference>
<accession>A0AAN6V5L6</accession>
<feature type="signal peptide" evidence="3">
    <location>
        <begin position="1"/>
        <end position="19"/>
    </location>
</feature>
<evidence type="ECO:0000259" key="4">
    <source>
        <dbReference type="Pfam" id="PF00135"/>
    </source>
</evidence>
<dbReference type="PANTHER" id="PTHR43142:SF3">
    <property type="entry name" value="PUTATIVE (AFU_ORTHOLOGUE AFUA_3G09070)-RELATED"/>
    <property type="match status" value="1"/>
</dbReference>
<dbReference type="SUPFAM" id="SSF53474">
    <property type="entry name" value="alpha/beta-Hydrolases"/>
    <property type="match status" value="1"/>
</dbReference>
<keyword evidence="2" id="KW-0378">Hydrolase</keyword>
<keyword evidence="3" id="KW-0732">Signal</keyword>
<dbReference type="PANTHER" id="PTHR43142">
    <property type="entry name" value="CARBOXYLIC ESTER HYDROLASE"/>
    <property type="match status" value="1"/>
</dbReference>
<dbReference type="EMBL" id="MU853576">
    <property type="protein sequence ID" value="KAK4144480.1"/>
    <property type="molecule type" value="Genomic_DNA"/>
</dbReference>
<dbReference type="InterPro" id="IPR019826">
    <property type="entry name" value="Carboxylesterase_B_AS"/>
</dbReference>
<protein>
    <recommendedName>
        <fullName evidence="4">Carboxylesterase type B domain-containing protein</fullName>
    </recommendedName>
</protein>
<gene>
    <name evidence="5" type="ORF">C8A04DRAFT_27666</name>
</gene>
<dbReference type="Proteomes" id="UP001302676">
    <property type="component" value="Unassembled WGS sequence"/>
</dbReference>
<dbReference type="RefSeq" id="XP_062637851.1">
    <property type="nucleotide sequence ID" value="XM_062780370.1"/>
</dbReference>
<reference evidence="5" key="1">
    <citation type="journal article" date="2023" name="Mol. Phylogenet. Evol.">
        <title>Genome-scale phylogeny and comparative genomics of the fungal order Sordariales.</title>
        <authorList>
            <person name="Hensen N."/>
            <person name="Bonometti L."/>
            <person name="Westerberg I."/>
            <person name="Brannstrom I.O."/>
            <person name="Guillou S."/>
            <person name="Cros-Aarteil S."/>
            <person name="Calhoun S."/>
            <person name="Haridas S."/>
            <person name="Kuo A."/>
            <person name="Mondo S."/>
            <person name="Pangilinan J."/>
            <person name="Riley R."/>
            <person name="LaButti K."/>
            <person name="Andreopoulos B."/>
            <person name="Lipzen A."/>
            <person name="Chen C."/>
            <person name="Yan M."/>
            <person name="Daum C."/>
            <person name="Ng V."/>
            <person name="Clum A."/>
            <person name="Steindorff A."/>
            <person name="Ohm R.A."/>
            <person name="Martin F."/>
            <person name="Silar P."/>
            <person name="Natvig D.O."/>
            <person name="Lalanne C."/>
            <person name="Gautier V."/>
            <person name="Ament-Velasquez S.L."/>
            <person name="Kruys A."/>
            <person name="Hutchinson M.I."/>
            <person name="Powell A.J."/>
            <person name="Barry K."/>
            <person name="Miller A.N."/>
            <person name="Grigoriev I.V."/>
            <person name="Debuchy R."/>
            <person name="Gladieux P."/>
            <person name="Hiltunen Thoren M."/>
            <person name="Johannesson H."/>
        </authorList>
    </citation>
    <scope>NUCLEOTIDE SEQUENCE</scope>
    <source>
        <strain evidence="5">CBS 141.50</strain>
    </source>
</reference>
<keyword evidence="6" id="KW-1185">Reference proteome</keyword>
<comment type="similarity">
    <text evidence="1">Belongs to the type-B carboxylesterase/lipase family.</text>
</comment>
<dbReference type="InterPro" id="IPR029058">
    <property type="entry name" value="AB_hydrolase_fold"/>
</dbReference>
<evidence type="ECO:0000313" key="5">
    <source>
        <dbReference type="EMBL" id="KAK4144480.1"/>
    </source>
</evidence>
<dbReference type="Pfam" id="PF00135">
    <property type="entry name" value="COesterase"/>
    <property type="match status" value="1"/>
</dbReference>
<dbReference type="PROSITE" id="PS00122">
    <property type="entry name" value="CARBOXYLESTERASE_B_1"/>
    <property type="match status" value="1"/>
</dbReference>
<feature type="domain" description="Carboxylesterase type B" evidence="4">
    <location>
        <begin position="171"/>
        <end position="686"/>
    </location>
</feature>
<dbReference type="AlphaFoldDB" id="A0AAN6V5L6"/>
<dbReference type="GO" id="GO:0004104">
    <property type="term" value="F:cholinesterase activity"/>
    <property type="evidence" value="ECO:0007669"/>
    <property type="project" value="InterPro"/>
</dbReference>
<dbReference type="GeneID" id="87816983"/>
<evidence type="ECO:0000256" key="3">
    <source>
        <dbReference type="SAM" id="SignalP"/>
    </source>
</evidence>
<comment type="caution">
    <text evidence="5">The sequence shown here is derived from an EMBL/GenBank/DDBJ whole genome shotgun (WGS) entry which is preliminary data.</text>
</comment>
<dbReference type="InterPro" id="IPR000997">
    <property type="entry name" value="Cholinesterase"/>
</dbReference>
<organism evidence="5 6">
    <name type="scientific">Dichotomopilus funicola</name>
    <dbReference type="NCBI Taxonomy" id="1934379"/>
    <lineage>
        <taxon>Eukaryota</taxon>
        <taxon>Fungi</taxon>
        <taxon>Dikarya</taxon>
        <taxon>Ascomycota</taxon>
        <taxon>Pezizomycotina</taxon>
        <taxon>Sordariomycetes</taxon>
        <taxon>Sordariomycetidae</taxon>
        <taxon>Sordariales</taxon>
        <taxon>Chaetomiaceae</taxon>
        <taxon>Dichotomopilus</taxon>
    </lineage>
</organism>
<feature type="chain" id="PRO_5042832500" description="Carboxylesterase type B domain-containing protein" evidence="3">
    <location>
        <begin position="20"/>
        <end position="746"/>
    </location>
</feature>
<dbReference type="PRINTS" id="PR00878">
    <property type="entry name" value="CHOLNESTRASE"/>
</dbReference>